<reference evidence="3 4" key="1">
    <citation type="submission" date="2012-10" db="EMBL/GenBank/DDBJ databases">
        <authorList>
            <person name="Zafar N."/>
            <person name="Inman J."/>
            <person name="Hall N."/>
            <person name="Lorenzi H."/>
            <person name="Caler E."/>
        </authorList>
    </citation>
    <scope>NUCLEOTIDE SEQUENCE [LARGE SCALE GENOMIC DNA]</scope>
    <source>
        <strain evidence="3 4">IP1</strain>
    </source>
</reference>
<keyword evidence="1" id="KW-0175">Coiled coil</keyword>
<feature type="compositionally biased region" description="Low complexity" evidence="2">
    <location>
        <begin position="315"/>
        <end position="332"/>
    </location>
</feature>
<dbReference type="Proteomes" id="UP000014680">
    <property type="component" value="Unassembled WGS sequence"/>
</dbReference>
<dbReference type="VEuPathDB" id="AmoebaDB:EIN_172920"/>
<gene>
    <name evidence="3" type="ORF">EIN_172920</name>
</gene>
<dbReference type="GeneID" id="14883575"/>
<evidence type="ECO:0000313" key="3">
    <source>
        <dbReference type="EMBL" id="ELP84637.1"/>
    </source>
</evidence>
<organism evidence="3 4">
    <name type="scientific">Entamoeba invadens IP1</name>
    <dbReference type="NCBI Taxonomy" id="370355"/>
    <lineage>
        <taxon>Eukaryota</taxon>
        <taxon>Amoebozoa</taxon>
        <taxon>Evosea</taxon>
        <taxon>Archamoebae</taxon>
        <taxon>Mastigamoebida</taxon>
        <taxon>Entamoebidae</taxon>
        <taxon>Entamoeba</taxon>
    </lineage>
</organism>
<evidence type="ECO:0000256" key="1">
    <source>
        <dbReference type="SAM" id="Coils"/>
    </source>
</evidence>
<feature type="region of interest" description="Disordered" evidence="2">
    <location>
        <begin position="287"/>
        <end position="332"/>
    </location>
</feature>
<evidence type="ECO:0000313" key="4">
    <source>
        <dbReference type="Proteomes" id="UP000014680"/>
    </source>
</evidence>
<feature type="coiled-coil region" evidence="1">
    <location>
        <begin position="138"/>
        <end position="172"/>
    </location>
</feature>
<dbReference type="EMBL" id="KB207112">
    <property type="protein sequence ID" value="ELP84637.1"/>
    <property type="molecule type" value="Genomic_DNA"/>
</dbReference>
<feature type="compositionally biased region" description="Basic and acidic residues" evidence="2">
    <location>
        <begin position="287"/>
        <end position="303"/>
    </location>
</feature>
<accession>A0A0A1TVW8</accession>
<evidence type="ECO:0000256" key="2">
    <source>
        <dbReference type="SAM" id="MobiDB-lite"/>
    </source>
</evidence>
<feature type="compositionally biased region" description="Low complexity" evidence="2">
    <location>
        <begin position="26"/>
        <end position="39"/>
    </location>
</feature>
<keyword evidence="4" id="KW-1185">Reference proteome</keyword>
<sequence length="332" mass="37208">MLYLVLLLTLCVYSQPPQKPKPTPKQPAAEQPAAQAGPQNVHPHTAQREASKVKSSTNFALREVRFFHTHFKEEMFVAQREIDAANKKRDEGLQRVISVVGDVVTGKQKEMNNLPLTAPKSSQPQLKPIIEAFTKNVQIEKQQRIKALETKMNAIKQKVGTLEAQLKKIGDEEQKSFDLAVKTISEMGSSARTSLKEGEQTPLHKVDMKSVNDQTSQAEGEIKLTYREEQHKSRKQAKKIKREAKVLKALAITDFTQFKTDLSNKIRSMFVDSKAKANKMITDALEKAQAEKDAKAEKEEKAAQKAATVQTRPASPTTQPQQVTKPQSPKKF</sequence>
<dbReference type="KEGG" id="eiv:EIN_172920"/>
<dbReference type="OMA" id="IEVKQTF"/>
<protein>
    <submittedName>
        <fullName evidence="3">Uncharacterized protein</fullName>
    </submittedName>
</protein>
<feature type="region of interest" description="Disordered" evidence="2">
    <location>
        <begin position="16"/>
        <end position="54"/>
    </location>
</feature>
<name>A0A0A1TVW8_ENTIV</name>
<dbReference type="RefSeq" id="XP_004183983.1">
    <property type="nucleotide sequence ID" value="XM_004183935.1"/>
</dbReference>
<dbReference type="OrthoDB" id="29583at2759"/>
<proteinExistence type="predicted"/>
<dbReference type="AlphaFoldDB" id="A0A0A1TVW8"/>